<organism evidence="1 2">
    <name type="scientific">Gallintestinimicrobium propionicum</name>
    <dbReference type="NCBI Taxonomy" id="2981770"/>
    <lineage>
        <taxon>Bacteria</taxon>
        <taxon>Bacillati</taxon>
        <taxon>Bacillota</taxon>
        <taxon>Clostridia</taxon>
        <taxon>Lachnospirales</taxon>
        <taxon>Lachnospiraceae</taxon>
        <taxon>Gallintestinimicrobium</taxon>
    </lineage>
</organism>
<keyword evidence="2" id="KW-1185">Reference proteome</keyword>
<gene>
    <name evidence="1" type="ORF">LKD45_12855</name>
</gene>
<dbReference type="InterPro" id="IPR027417">
    <property type="entry name" value="P-loop_NTPase"/>
</dbReference>
<dbReference type="RefSeq" id="WP_308728773.1">
    <property type="nucleotide sequence ID" value="NZ_JAJEQF010000039.1"/>
</dbReference>
<dbReference type="AlphaFoldDB" id="A0AAE3AVF3"/>
<evidence type="ECO:0000313" key="2">
    <source>
        <dbReference type="Proteomes" id="UP001199355"/>
    </source>
</evidence>
<evidence type="ECO:0000313" key="1">
    <source>
        <dbReference type="EMBL" id="MCC2168568.1"/>
    </source>
</evidence>
<dbReference type="Gene3D" id="3.40.50.300">
    <property type="entry name" value="P-loop containing nucleotide triphosphate hydrolases"/>
    <property type="match status" value="1"/>
</dbReference>
<dbReference type="EMBL" id="JAJEQF010000039">
    <property type="protein sequence ID" value="MCC2168568.1"/>
    <property type="molecule type" value="Genomic_DNA"/>
</dbReference>
<comment type="caution">
    <text evidence="1">The sequence shown here is derived from an EMBL/GenBank/DDBJ whole genome shotgun (WGS) entry which is preliminary data.</text>
</comment>
<dbReference type="Proteomes" id="UP001199355">
    <property type="component" value="Unassembled WGS sequence"/>
</dbReference>
<reference evidence="1 2" key="1">
    <citation type="submission" date="2021-10" db="EMBL/GenBank/DDBJ databases">
        <title>Anaerobic single-cell dispensing facilitates the cultivation of human gut bacteria.</title>
        <authorList>
            <person name="Afrizal A."/>
        </authorList>
    </citation>
    <scope>NUCLEOTIDE SEQUENCE [LARGE SCALE GENOMIC DNA]</scope>
    <source>
        <strain evidence="1 2">CLA-AA-H244</strain>
    </source>
</reference>
<name>A0AAE3AVF3_9FIRM</name>
<sequence length="419" mass="46372">MGFLNGVKEVFSIGSTLDRMNQGIDGVVNYKSCSVENFFESQYGTINTIVSGGADDIRFKVLRAHIAIAINDGFPVIVLHQGNPYIGSRLRNEFGGVVETNIVDIGSACYDPFYDLDGGAISELVMGAAPKSFDIKHNAKYYIEGVVELLKKSKKKPYFNLLATCPHTTLFDKIDDLVGKNQISDSDGQEIKSKLMIGQSESAKIESYFYTLQTQIQPFLYRTKSREKPVNVRKNISNKELLVINIGNIANELYVNVLIEELKRAIAYGSSAAVVLDSISIVGNDKLKELIMGLSGQVRFTVIGDDVVALSGSDEQLFTTLVGRAKKIVVLSHNAGTSAVKWSQVFGEHDKQEQSYSVSKGGSYNSPIPFMASPNYNKQVNYNWKREYIVKPEKIMNLGYGEAFVYSGDINELAHVTFR</sequence>
<protein>
    <submittedName>
        <fullName evidence="1">Uncharacterized protein</fullName>
    </submittedName>
</protein>
<accession>A0AAE3AVF3</accession>
<proteinExistence type="predicted"/>